<comment type="caution">
    <text evidence="7">The sequence shown here is derived from an EMBL/GenBank/DDBJ whole genome shotgun (WGS) entry which is preliminary data.</text>
</comment>
<sequence length="136" mass="15767">MKSQKKTSNGIVDFQFAQKIVEKNARKKGGKTEIFNGLTTTKLRGLLSNVNRLYTIVFNTTSDELSNEFVNELEYLKIKFYYEASRENAVKIFLSEAKIIEKLDMVIQDRSKTAFLDYCKYFEALVAYAKFNRMGD</sequence>
<name>A0A2K3YKP3_9STAP</name>
<evidence type="ECO:0000256" key="1">
    <source>
        <dbReference type="ARBA" id="ARBA00003640"/>
    </source>
</evidence>
<evidence type="ECO:0000256" key="2">
    <source>
        <dbReference type="ARBA" id="ARBA00006896"/>
    </source>
</evidence>
<dbReference type="EMBL" id="PPRF01000068">
    <property type="protein sequence ID" value="PNZ25818.1"/>
    <property type="molecule type" value="Genomic_DNA"/>
</dbReference>
<keyword evidence="8" id="KW-1185">Reference proteome</keyword>
<dbReference type="OrthoDB" id="1862673at2"/>
<dbReference type="GO" id="GO:0051607">
    <property type="term" value="P:defense response to virus"/>
    <property type="evidence" value="ECO:0007669"/>
    <property type="project" value="UniProtKB-KW"/>
</dbReference>
<dbReference type="Proteomes" id="UP000242752">
    <property type="component" value="Unassembled WGS sequence"/>
</dbReference>
<dbReference type="InterPro" id="IPR010149">
    <property type="entry name" value="CRISPR-assoc_prot_Csm2_III-A"/>
</dbReference>
<evidence type="ECO:0000256" key="5">
    <source>
        <dbReference type="ARBA" id="ARBA00023118"/>
    </source>
</evidence>
<proteinExistence type="inferred from homology"/>
<dbReference type="GO" id="GO:0003723">
    <property type="term" value="F:RNA binding"/>
    <property type="evidence" value="ECO:0007669"/>
    <property type="project" value="UniProtKB-KW"/>
</dbReference>
<dbReference type="Pfam" id="PF03750">
    <property type="entry name" value="Csm2_III-A"/>
    <property type="match status" value="1"/>
</dbReference>
<evidence type="ECO:0000256" key="3">
    <source>
        <dbReference type="ARBA" id="ARBA00016118"/>
    </source>
</evidence>
<comment type="function">
    <text evidence="1">This subunit may be involved in monitoring complementarity of crRNA and target RNA.</text>
</comment>
<evidence type="ECO:0000256" key="6">
    <source>
        <dbReference type="ARBA" id="ARBA00031723"/>
    </source>
</evidence>
<protein>
    <recommendedName>
        <fullName evidence="3">CRISPR system Cms protein Csm2</fullName>
    </recommendedName>
    <alternativeName>
        <fullName evidence="6">CRISPR type III A-associated protein Csm2</fullName>
    </alternativeName>
</protein>
<comment type="similarity">
    <text evidence="2">Belongs to the CRISPR-associated Csm2 family.</text>
</comment>
<dbReference type="NCBIfam" id="TIGR01870">
    <property type="entry name" value="cas_TM1810_Csm2"/>
    <property type="match status" value="1"/>
</dbReference>
<accession>A0A2K3YKP3</accession>
<gene>
    <name evidence="7" type="primary">csm2</name>
    <name evidence="7" type="ORF">CD122_09275</name>
</gene>
<dbReference type="AlphaFoldDB" id="A0A2K3YKP3"/>
<organism evidence="7 8">
    <name type="scientific">Staphylococcus rostri</name>
    <dbReference type="NCBI Taxonomy" id="522262"/>
    <lineage>
        <taxon>Bacteria</taxon>
        <taxon>Bacillati</taxon>
        <taxon>Bacillota</taxon>
        <taxon>Bacilli</taxon>
        <taxon>Bacillales</taxon>
        <taxon>Staphylococcaceae</taxon>
        <taxon>Staphylococcus</taxon>
    </lineage>
</organism>
<dbReference type="RefSeq" id="WP_103358700.1">
    <property type="nucleotide sequence ID" value="NZ_PPRF01000068.1"/>
</dbReference>
<reference evidence="7 8" key="1">
    <citation type="submission" date="2017-08" db="EMBL/GenBank/DDBJ databases">
        <title>Draft genome sequences of 64 type strains of genus Staph aureus.</title>
        <authorList>
            <person name="Cole K."/>
            <person name="Golubchik T."/>
            <person name="Russell J."/>
            <person name="Foster D."/>
            <person name="Llewelyn M."/>
            <person name="Wilson D."/>
            <person name="Crook D."/>
            <person name="Paul J."/>
        </authorList>
    </citation>
    <scope>NUCLEOTIDE SEQUENCE [LARGE SCALE GENOMIC DNA]</scope>
    <source>
        <strain evidence="7 8">DSM 21968</strain>
    </source>
</reference>
<keyword evidence="5" id="KW-0051">Antiviral defense</keyword>
<evidence type="ECO:0000256" key="4">
    <source>
        <dbReference type="ARBA" id="ARBA00022884"/>
    </source>
</evidence>
<evidence type="ECO:0000313" key="8">
    <source>
        <dbReference type="Proteomes" id="UP000242752"/>
    </source>
</evidence>
<evidence type="ECO:0000313" key="7">
    <source>
        <dbReference type="EMBL" id="PNZ25818.1"/>
    </source>
</evidence>
<keyword evidence="4" id="KW-0694">RNA-binding</keyword>